<name>A0AAD7IUD2_9AGAR</name>
<gene>
    <name evidence="1" type="ORF">DFH07DRAFT_1035394</name>
</gene>
<dbReference type="EMBL" id="JARJLG010000087">
    <property type="protein sequence ID" value="KAJ7749053.1"/>
    <property type="molecule type" value="Genomic_DNA"/>
</dbReference>
<reference evidence="1" key="1">
    <citation type="submission" date="2023-03" db="EMBL/GenBank/DDBJ databases">
        <title>Massive genome expansion in bonnet fungi (Mycena s.s.) driven by repeated elements and novel gene families across ecological guilds.</title>
        <authorList>
            <consortium name="Lawrence Berkeley National Laboratory"/>
            <person name="Harder C.B."/>
            <person name="Miyauchi S."/>
            <person name="Viragh M."/>
            <person name="Kuo A."/>
            <person name="Thoen E."/>
            <person name="Andreopoulos B."/>
            <person name="Lu D."/>
            <person name="Skrede I."/>
            <person name="Drula E."/>
            <person name="Henrissat B."/>
            <person name="Morin E."/>
            <person name="Kohler A."/>
            <person name="Barry K."/>
            <person name="LaButti K."/>
            <person name="Morin E."/>
            <person name="Salamov A."/>
            <person name="Lipzen A."/>
            <person name="Mereny Z."/>
            <person name="Hegedus B."/>
            <person name="Baldrian P."/>
            <person name="Stursova M."/>
            <person name="Weitz H."/>
            <person name="Taylor A."/>
            <person name="Grigoriev I.V."/>
            <person name="Nagy L.G."/>
            <person name="Martin F."/>
            <person name="Kauserud H."/>
        </authorList>
    </citation>
    <scope>NUCLEOTIDE SEQUENCE</scope>
    <source>
        <strain evidence="1">CBHHK188m</strain>
    </source>
</reference>
<keyword evidence="2" id="KW-1185">Reference proteome</keyword>
<organism evidence="1 2">
    <name type="scientific">Mycena maculata</name>
    <dbReference type="NCBI Taxonomy" id="230809"/>
    <lineage>
        <taxon>Eukaryota</taxon>
        <taxon>Fungi</taxon>
        <taxon>Dikarya</taxon>
        <taxon>Basidiomycota</taxon>
        <taxon>Agaricomycotina</taxon>
        <taxon>Agaricomycetes</taxon>
        <taxon>Agaricomycetidae</taxon>
        <taxon>Agaricales</taxon>
        <taxon>Marasmiineae</taxon>
        <taxon>Mycenaceae</taxon>
        <taxon>Mycena</taxon>
    </lineage>
</organism>
<comment type="caution">
    <text evidence="1">The sequence shown here is derived from an EMBL/GenBank/DDBJ whole genome shotgun (WGS) entry which is preliminary data.</text>
</comment>
<sequence>MLDRFQDVGSETSVVASEVQFRNGGQGLLRTGCTELIHHSETNKVVESHWFAKTWANGIPKNCVILPTTVPWKAPNDNPTTVAAGGQKSGSDVKRLVAKRAREERASHFVWRISQKEATCCKTVYTPHGHTDVTHGSAAVTIFASGVRCPNDSQVISTKIIALKFTTGAAREPMPASSSAPATSLLLPRDGYRRWNWVDVLVDGEDGNDFAVPVWKGRGGCRKQEAMPLLRASGLACIRGLGSQTDVRKLDDALDGLSFMKSRYSSFEGPWSISGYSSSQSRQRYGIEIPQNLRLSSGQHESAGALYMRAPYASARAPALDRRLRLLLIDRQSTFNETEMNPDALATKDWSLDDTHLVAEAHAPSPGTGHDEII</sequence>
<evidence type="ECO:0000313" key="1">
    <source>
        <dbReference type="EMBL" id="KAJ7749053.1"/>
    </source>
</evidence>
<protein>
    <submittedName>
        <fullName evidence="1">Uncharacterized protein</fullName>
    </submittedName>
</protein>
<accession>A0AAD7IUD2</accession>
<dbReference type="Proteomes" id="UP001215280">
    <property type="component" value="Unassembled WGS sequence"/>
</dbReference>
<proteinExistence type="predicted"/>
<dbReference type="AlphaFoldDB" id="A0AAD7IUD2"/>
<evidence type="ECO:0000313" key="2">
    <source>
        <dbReference type="Proteomes" id="UP001215280"/>
    </source>
</evidence>